<dbReference type="Gene3D" id="6.10.250.3150">
    <property type="match status" value="1"/>
</dbReference>
<evidence type="ECO:0000256" key="2">
    <source>
        <dbReference type="SAM" id="SignalP"/>
    </source>
</evidence>
<dbReference type="SUPFAM" id="SSF51261">
    <property type="entry name" value="Duplicated hybrid motif"/>
    <property type="match status" value="1"/>
</dbReference>
<comment type="caution">
    <text evidence="4">The sequence shown here is derived from an EMBL/GenBank/DDBJ whole genome shotgun (WGS) entry which is preliminary data.</text>
</comment>
<keyword evidence="1" id="KW-0175">Coiled coil</keyword>
<dbReference type="Proteomes" id="UP000034044">
    <property type="component" value="Unassembled WGS sequence"/>
</dbReference>
<dbReference type="InterPro" id="IPR011055">
    <property type="entry name" value="Dup_hybrid_motif"/>
</dbReference>
<accession>A0A0G0GBI6</accession>
<feature type="domain" description="M23ase beta-sheet core" evidence="3">
    <location>
        <begin position="294"/>
        <end position="387"/>
    </location>
</feature>
<dbReference type="InterPro" id="IPR016047">
    <property type="entry name" value="M23ase_b-sheet_dom"/>
</dbReference>
<protein>
    <submittedName>
        <fullName evidence="4">Peptidase M23B</fullName>
    </submittedName>
</protein>
<gene>
    <name evidence="4" type="ORF">US36_C0001G0039</name>
</gene>
<keyword evidence="2" id="KW-0732">Signal</keyword>
<feature type="coiled-coil region" evidence="1">
    <location>
        <begin position="214"/>
        <end position="248"/>
    </location>
</feature>
<dbReference type="PANTHER" id="PTHR21666:SF270">
    <property type="entry name" value="MUREIN HYDROLASE ACTIVATOR ENVC"/>
    <property type="match status" value="1"/>
</dbReference>
<dbReference type="GO" id="GO:0004222">
    <property type="term" value="F:metalloendopeptidase activity"/>
    <property type="evidence" value="ECO:0007669"/>
    <property type="project" value="TreeGrafter"/>
</dbReference>
<dbReference type="Gene3D" id="2.70.70.10">
    <property type="entry name" value="Glucose Permease (Domain IIA)"/>
    <property type="match status" value="1"/>
</dbReference>
<feature type="chain" id="PRO_5002532251" evidence="2">
    <location>
        <begin position="19"/>
        <end position="415"/>
    </location>
</feature>
<dbReference type="Pfam" id="PF01551">
    <property type="entry name" value="Peptidase_M23"/>
    <property type="match status" value="1"/>
</dbReference>
<evidence type="ECO:0000313" key="4">
    <source>
        <dbReference type="EMBL" id="KKQ23430.1"/>
    </source>
</evidence>
<evidence type="ECO:0000313" key="5">
    <source>
        <dbReference type="Proteomes" id="UP000034044"/>
    </source>
</evidence>
<organism evidence="4 5">
    <name type="scientific">Candidatus Wolfebacteria bacterium GW2011_GWC1_37_10</name>
    <dbReference type="NCBI Taxonomy" id="1619010"/>
    <lineage>
        <taxon>Bacteria</taxon>
        <taxon>Candidatus Wolfeibacteriota</taxon>
    </lineage>
</organism>
<sequence length="415" mass="46511">MKKIIVSFFIFCFLIVFGQNSPAKAALPLELKESIDKKVKEILEINSQIQETQKKIEGTQEESKTLKKEINKVDGQLNQIRLGIKSSEIMIEKFGLEIESLQYTIGDIEEKTDIQKKAIAETLRELQEKDNDTLLVIFLKNKSLAESVNEAENLSELNANLSEEIQGLKELKLQLTENLSEVSNKKFGKEIENSNLKNKKLISEEIKKDKQVLLEETKNQEKVYQKNLSELEKKQAEIASELEGIEEELRLKIDPTLIPSARPGVLGIPVEISRLTQGYGATTFAKYGYRGKWHNGIDFGGPIGTPILAAEKGKVINVDNQDNYCYRGAYGKYIAIQHENNLTTLYAHLSLYNVKIGDQVQKGQVIGYIGKTGYATGPHLHFTVYSTATFNLKPSRSCGPTPTGGDINPLNYLAI</sequence>
<evidence type="ECO:0000256" key="1">
    <source>
        <dbReference type="SAM" id="Coils"/>
    </source>
</evidence>
<proteinExistence type="predicted"/>
<feature type="coiled-coil region" evidence="1">
    <location>
        <begin position="35"/>
        <end position="76"/>
    </location>
</feature>
<dbReference type="InterPro" id="IPR050570">
    <property type="entry name" value="Cell_wall_metabolism_enzyme"/>
</dbReference>
<dbReference type="PANTHER" id="PTHR21666">
    <property type="entry name" value="PEPTIDASE-RELATED"/>
    <property type="match status" value="1"/>
</dbReference>
<evidence type="ECO:0000259" key="3">
    <source>
        <dbReference type="Pfam" id="PF01551"/>
    </source>
</evidence>
<dbReference type="EMBL" id="LBSR01000001">
    <property type="protein sequence ID" value="KKQ23430.1"/>
    <property type="molecule type" value="Genomic_DNA"/>
</dbReference>
<dbReference type="CDD" id="cd12797">
    <property type="entry name" value="M23_peptidase"/>
    <property type="match status" value="1"/>
</dbReference>
<name>A0A0G0GBI6_9BACT</name>
<reference evidence="4 5" key="1">
    <citation type="journal article" date="2015" name="Nature">
        <title>rRNA introns, odd ribosomes, and small enigmatic genomes across a large radiation of phyla.</title>
        <authorList>
            <person name="Brown C.T."/>
            <person name="Hug L.A."/>
            <person name="Thomas B.C."/>
            <person name="Sharon I."/>
            <person name="Castelle C.J."/>
            <person name="Singh A."/>
            <person name="Wilkins M.J."/>
            <person name="Williams K.H."/>
            <person name="Banfield J.F."/>
        </authorList>
    </citation>
    <scope>NUCLEOTIDE SEQUENCE [LARGE SCALE GENOMIC DNA]</scope>
</reference>
<feature type="coiled-coil region" evidence="1">
    <location>
        <begin position="144"/>
        <end position="185"/>
    </location>
</feature>
<feature type="signal peptide" evidence="2">
    <location>
        <begin position="1"/>
        <end position="18"/>
    </location>
</feature>
<dbReference type="AlphaFoldDB" id="A0A0G0GBI6"/>